<dbReference type="Proteomes" id="UP000823619">
    <property type="component" value="Unassembled WGS sequence"/>
</dbReference>
<evidence type="ECO:0000313" key="1">
    <source>
        <dbReference type="EMBL" id="MBO8444143.1"/>
    </source>
</evidence>
<dbReference type="InterPro" id="IPR008792">
    <property type="entry name" value="PQQD"/>
</dbReference>
<protein>
    <submittedName>
        <fullName evidence="1">PqqD family protein</fullName>
    </submittedName>
</protein>
<name>A0A9D9ECD0_9BACT</name>
<organism evidence="1 2">
    <name type="scientific">Candidatus Cryptobacteroides merdavium</name>
    <dbReference type="NCBI Taxonomy" id="2840769"/>
    <lineage>
        <taxon>Bacteria</taxon>
        <taxon>Pseudomonadati</taxon>
        <taxon>Bacteroidota</taxon>
        <taxon>Bacteroidia</taxon>
        <taxon>Bacteroidales</taxon>
        <taxon>Candidatus Cryptobacteroides</taxon>
    </lineage>
</organism>
<reference evidence="1" key="1">
    <citation type="submission" date="2020-10" db="EMBL/GenBank/DDBJ databases">
        <authorList>
            <person name="Gilroy R."/>
        </authorList>
    </citation>
    <scope>NUCLEOTIDE SEQUENCE</scope>
    <source>
        <strain evidence="1">D5-748</strain>
    </source>
</reference>
<gene>
    <name evidence="1" type="ORF">IAC23_00370</name>
</gene>
<dbReference type="Pfam" id="PF05402">
    <property type="entry name" value="PqqD"/>
    <property type="match status" value="1"/>
</dbReference>
<accession>A0A9D9ECD0</accession>
<sequence>MKTNPNLKLRKVGRFHMIVKVDESRVNMTDVFTLNDVAAWLWQKAEKTEFTDDMLAGWLCDEYGIGQDEALSDVRDMLAEWKEYGLVCDSCKED</sequence>
<dbReference type="Gene3D" id="1.10.10.1150">
    <property type="entry name" value="Coenzyme PQQ synthesis protein D (PqqD)"/>
    <property type="match status" value="1"/>
</dbReference>
<dbReference type="EMBL" id="JADIMO010000008">
    <property type="protein sequence ID" value="MBO8444143.1"/>
    <property type="molecule type" value="Genomic_DNA"/>
</dbReference>
<dbReference type="AlphaFoldDB" id="A0A9D9ECD0"/>
<reference evidence="1" key="2">
    <citation type="journal article" date="2021" name="PeerJ">
        <title>Extensive microbial diversity within the chicken gut microbiome revealed by metagenomics and culture.</title>
        <authorList>
            <person name="Gilroy R."/>
            <person name="Ravi A."/>
            <person name="Getino M."/>
            <person name="Pursley I."/>
            <person name="Horton D.L."/>
            <person name="Alikhan N.F."/>
            <person name="Baker D."/>
            <person name="Gharbi K."/>
            <person name="Hall N."/>
            <person name="Watson M."/>
            <person name="Adriaenssens E.M."/>
            <person name="Foster-Nyarko E."/>
            <person name="Jarju S."/>
            <person name="Secka A."/>
            <person name="Antonio M."/>
            <person name="Oren A."/>
            <person name="Chaudhuri R.R."/>
            <person name="La Ragione R."/>
            <person name="Hildebrand F."/>
            <person name="Pallen M.J."/>
        </authorList>
    </citation>
    <scope>NUCLEOTIDE SEQUENCE</scope>
    <source>
        <strain evidence="1">D5-748</strain>
    </source>
</reference>
<evidence type="ECO:0000313" key="2">
    <source>
        <dbReference type="Proteomes" id="UP000823619"/>
    </source>
</evidence>
<dbReference type="InterPro" id="IPR041881">
    <property type="entry name" value="PqqD_sf"/>
</dbReference>
<comment type="caution">
    <text evidence="1">The sequence shown here is derived from an EMBL/GenBank/DDBJ whole genome shotgun (WGS) entry which is preliminary data.</text>
</comment>
<proteinExistence type="predicted"/>